<evidence type="ECO:0000313" key="2">
    <source>
        <dbReference type="EMBL" id="CAJ0966602.1"/>
    </source>
</evidence>
<comment type="caution">
    <text evidence="2">The sequence shown here is derived from an EMBL/GenBank/DDBJ whole genome shotgun (WGS) entry which is preliminary data.</text>
</comment>
<name>A0ABN9MJV6_9NEOB</name>
<proteinExistence type="predicted"/>
<evidence type="ECO:0000313" key="3">
    <source>
        <dbReference type="Proteomes" id="UP001176940"/>
    </source>
</evidence>
<dbReference type="Proteomes" id="UP001176940">
    <property type="component" value="Unassembled WGS sequence"/>
</dbReference>
<dbReference type="EMBL" id="CAUEEQ010075485">
    <property type="protein sequence ID" value="CAJ0966602.1"/>
    <property type="molecule type" value="Genomic_DNA"/>
</dbReference>
<protein>
    <submittedName>
        <fullName evidence="2">Uncharacterized protein</fullName>
    </submittedName>
</protein>
<keyword evidence="3" id="KW-1185">Reference proteome</keyword>
<gene>
    <name evidence="2" type="ORF">RIMI_LOCUS21448475</name>
</gene>
<sequence length="69" mass="7220">MRSEETRLGDGAGPSGPSTSGGFQIALGNKGQTSESKAPPNLMKPAAPGLTSERKREARFFCFGQHIGN</sequence>
<reference evidence="2" key="1">
    <citation type="submission" date="2023-07" db="EMBL/GenBank/DDBJ databases">
        <authorList>
            <person name="Stuckert A."/>
        </authorList>
    </citation>
    <scope>NUCLEOTIDE SEQUENCE</scope>
</reference>
<organism evidence="2 3">
    <name type="scientific">Ranitomeya imitator</name>
    <name type="common">mimic poison frog</name>
    <dbReference type="NCBI Taxonomy" id="111125"/>
    <lineage>
        <taxon>Eukaryota</taxon>
        <taxon>Metazoa</taxon>
        <taxon>Chordata</taxon>
        <taxon>Craniata</taxon>
        <taxon>Vertebrata</taxon>
        <taxon>Euteleostomi</taxon>
        <taxon>Amphibia</taxon>
        <taxon>Batrachia</taxon>
        <taxon>Anura</taxon>
        <taxon>Neobatrachia</taxon>
        <taxon>Hyloidea</taxon>
        <taxon>Dendrobatidae</taxon>
        <taxon>Dendrobatinae</taxon>
        <taxon>Ranitomeya</taxon>
    </lineage>
</organism>
<evidence type="ECO:0000256" key="1">
    <source>
        <dbReference type="SAM" id="MobiDB-lite"/>
    </source>
</evidence>
<accession>A0ABN9MJV6</accession>
<feature type="region of interest" description="Disordered" evidence="1">
    <location>
        <begin position="1"/>
        <end position="53"/>
    </location>
</feature>